<gene>
    <name evidence="1" type="ORF">CLIM01_08054</name>
</gene>
<reference evidence="1" key="1">
    <citation type="submission" date="2023-04" db="EMBL/GenBank/DDBJ databases">
        <title>Colletotrichum limetticola genome sequence.</title>
        <authorList>
            <person name="Baroncelli R."/>
        </authorList>
    </citation>
    <scope>NUCLEOTIDE SEQUENCE</scope>
    <source>
        <strain evidence="1">KLA-Anderson</strain>
    </source>
</reference>
<evidence type="ECO:0000313" key="1">
    <source>
        <dbReference type="EMBL" id="KAK0374609.1"/>
    </source>
</evidence>
<keyword evidence="2" id="KW-1185">Reference proteome</keyword>
<name>A0ABQ9PSQ3_9PEZI</name>
<sequence>MRGKFWIVGKFVGFRSGGRRLTLFGSMGADIEKNGLEMDPSEKNILNSASHSSGSISEGTSNFKKPTTELLAEALILLGSSTLELYAMLGQNQTEFLKASPEDGGFSVEAQPPDGKWYRMLNGILGEDMKLKVCYLKRSREICG</sequence>
<organism evidence="1 2">
    <name type="scientific">Colletotrichum limetticola</name>
    <dbReference type="NCBI Taxonomy" id="1209924"/>
    <lineage>
        <taxon>Eukaryota</taxon>
        <taxon>Fungi</taxon>
        <taxon>Dikarya</taxon>
        <taxon>Ascomycota</taxon>
        <taxon>Pezizomycotina</taxon>
        <taxon>Sordariomycetes</taxon>
        <taxon>Hypocreomycetidae</taxon>
        <taxon>Glomerellales</taxon>
        <taxon>Glomerellaceae</taxon>
        <taxon>Colletotrichum</taxon>
        <taxon>Colletotrichum acutatum species complex</taxon>
    </lineage>
</organism>
<proteinExistence type="predicted"/>
<protein>
    <submittedName>
        <fullName evidence="1">Uncharacterized protein</fullName>
    </submittedName>
</protein>
<dbReference type="Proteomes" id="UP001169217">
    <property type="component" value="Unassembled WGS sequence"/>
</dbReference>
<evidence type="ECO:0000313" key="2">
    <source>
        <dbReference type="Proteomes" id="UP001169217"/>
    </source>
</evidence>
<comment type="caution">
    <text evidence="1">The sequence shown here is derived from an EMBL/GenBank/DDBJ whole genome shotgun (WGS) entry which is preliminary data.</text>
</comment>
<accession>A0ABQ9PSQ3</accession>
<dbReference type="EMBL" id="JARUPT010000244">
    <property type="protein sequence ID" value="KAK0374609.1"/>
    <property type="molecule type" value="Genomic_DNA"/>
</dbReference>